<dbReference type="Gene3D" id="3.30.420.10">
    <property type="entry name" value="Ribonuclease H-like superfamily/Ribonuclease H"/>
    <property type="match status" value="1"/>
</dbReference>
<proteinExistence type="predicted"/>
<feature type="domain" description="Transposase Tc1-like" evidence="1">
    <location>
        <begin position="47"/>
        <end position="118"/>
    </location>
</feature>
<reference evidence="3" key="1">
    <citation type="submission" date="2021-02" db="EMBL/GenBank/DDBJ databases">
        <authorList>
            <person name="Nowell W R."/>
        </authorList>
    </citation>
    <scope>NUCLEOTIDE SEQUENCE</scope>
</reference>
<protein>
    <recommendedName>
        <fullName evidence="1">Transposase Tc1-like domain-containing protein</fullName>
    </recommendedName>
</protein>
<dbReference type="GO" id="GO:0003677">
    <property type="term" value="F:DNA binding"/>
    <property type="evidence" value="ECO:0007669"/>
    <property type="project" value="InterPro"/>
</dbReference>
<evidence type="ECO:0000313" key="3">
    <source>
        <dbReference type="EMBL" id="CAF4589100.1"/>
    </source>
</evidence>
<accession>A0A821B879</accession>
<comment type="caution">
    <text evidence="3">The sequence shown here is derived from an EMBL/GenBank/DDBJ whole genome shotgun (WGS) entry which is preliminary data.</text>
</comment>
<evidence type="ECO:0000313" key="4">
    <source>
        <dbReference type="Proteomes" id="UP000663851"/>
    </source>
</evidence>
<dbReference type="GO" id="GO:0015074">
    <property type="term" value="P:DNA integration"/>
    <property type="evidence" value="ECO:0007669"/>
    <property type="project" value="InterPro"/>
</dbReference>
<dbReference type="AlphaFoldDB" id="A0A821B879"/>
<evidence type="ECO:0000313" key="2">
    <source>
        <dbReference type="EMBL" id="CAF3647350.1"/>
    </source>
</evidence>
<dbReference type="EMBL" id="CAJNYD010004901">
    <property type="protein sequence ID" value="CAF3647350.1"/>
    <property type="molecule type" value="Genomic_DNA"/>
</dbReference>
<sequence length="216" mass="24717">LSQRKVARRSGVPQKCVFGVSSKLEKSLTLFNAAGQGRKKATTPADDRKLLRIMKKDLTKSREMLAHEWTLSNRKRLCASTARRRLITMGHKSYTAKRKPLKTPAQIKKRLKFAKEHQYWLSEWNNIIWSDEAHFEVLNRKNGGGGSVSVWGCIAGGARGPLVIYNDRFNGPVYINTIKEALPMFIHNTFDAGDQNWTYMQDNAPCHTSKYTMNWM</sequence>
<dbReference type="GO" id="GO:0006313">
    <property type="term" value="P:DNA transposition"/>
    <property type="evidence" value="ECO:0007669"/>
    <property type="project" value="InterPro"/>
</dbReference>
<name>A0A821B879_9BILA</name>
<dbReference type="InterPro" id="IPR036397">
    <property type="entry name" value="RNaseH_sf"/>
</dbReference>
<dbReference type="Proteomes" id="UP000663833">
    <property type="component" value="Unassembled WGS sequence"/>
</dbReference>
<gene>
    <name evidence="3" type="ORF">HFQ381_LOCUS32932</name>
    <name evidence="2" type="ORF">LUA448_LOCUS32783</name>
</gene>
<feature type="non-terminal residue" evidence="3">
    <location>
        <position position="1"/>
    </location>
</feature>
<dbReference type="EMBL" id="CAJOBO010009044">
    <property type="protein sequence ID" value="CAF4589100.1"/>
    <property type="molecule type" value="Genomic_DNA"/>
</dbReference>
<dbReference type="Proteomes" id="UP000663851">
    <property type="component" value="Unassembled WGS sequence"/>
</dbReference>
<dbReference type="Pfam" id="PF01498">
    <property type="entry name" value="HTH_Tnp_Tc3_2"/>
    <property type="match status" value="1"/>
</dbReference>
<evidence type="ECO:0000259" key="1">
    <source>
        <dbReference type="Pfam" id="PF01498"/>
    </source>
</evidence>
<dbReference type="InterPro" id="IPR002492">
    <property type="entry name" value="Transposase_Tc1-like"/>
</dbReference>
<organism evidence="3 4">
    <name type="scientific">Rotaria socialis</name>
    <dbReference type="NCBI Taxonomy" id="392032"/>
    <lineage>
        <taxon>Eukaryota</taxon>
        <taxon>Metazoa</taxon>
        <taxon>Spiralia</taxon>
        <taxon>Gnathifera</taxon>
        <taxon>Rotifera</taxon>
        <taxon>Eurotatoria</taxon>
        <taxon>Bdelloidea</taxon>
        <taxon>Philodinida</taxon>
        <taxon>Philodinidae</taxon>
        <taxon>Rotaria</taxon>
    </lineage>
</organism>